<evidence type="ECO:0008006" key="3">
    <source>
        <dbReference type="Google" id="ProtNLM"/>
    </source>
</evidence>
<dbReference type="PROSITE" id="PS51257">
    <property type="entry name" value="PROKAR_LIPOPROTEIN"/>
    <property type="match status" value="1"/>
</dbReference>
<evidence type="ECO:0000313" key="1">
    <source>
        <dbReference type="EMBL" id="GAA5483535.1"/>
    </source>
</evidence>
<evidence type="ECO:0000313" key="2">
    <source>
        <dbReference type="Proteomes" id="UP001476282"/>
    </source>
</evidence>
<dbReference type="Proteomes" id="UP001476282">
    <property type="component" value="Unassembled WGS sequence"/>
</dbReference>
<keyword evidence="2" id="KW-1185">Reference proteome</keyword>
<comment type="caution">
    <text evidence="1">The sequence shown here is derived from an EMBL/GenBank/DDBJ whole genome shotgun (WGS) entry which is preliminary data.</text>
</comment>
<accession>A0ABP9UQK7</accession>
<sequence length="238" mass="26470">MNPRRLMLLAALVTVVTSCKKSHEPGVDTAVVAEKRRAGPHQDEEGLWGPKISNRELSPRMLTAHKVLQASIQEKDVVGSVEELESVWDELPAQQRRMYGSMVCALIAELERPDNYIDFKDIRNRDLGDVLAAGIARSAAVKNPYAGNFVVCALSIEDPGTRLKVSWDVMALWRESLSEGLAEVSSEEKQRAGQIALEWVRIEKDPEIKSQILRAACGMSELFTEDVKEKLEALLSES</sequence>
<reference evidence="1 2" key="1">
    <citation type="submission" date="2024-02" db="EMBL/GenBank/DDBJ databases">
        <title>Haloferula sargassicola NBRC 104335.</title>
        <authorList>
            <person name="Ichikawa N."/>
            <person name="Katano-Makiyama Y."/>
            <person name="Hidaka K."/>
        </authorList>
    </citation>
    <scope>NUCLEOTIDE SEQUENCE [LARGE SCALE GENOMIC DNA]</scope>
    <source>
        <strain evidence="1 2">NBRC 104335</strain>
    </source>
</reference>
<gene>
    <name evidence="1" type="ORF">Hsar01_02769</name>
</gene>
<organism evidence="1 2">
    <name type="scientific">Haloferula sargassicola</name>
    <dbReference type="NCBI Taxonomy" id="490096"/>
    <lineage>
        <taxon>Bacteria</taxon>
        <taxon>Pseudomonadati</taxon>
        <taxon>Verrucomicrobiota</taxon>
        <taxon>Verrucomicrobiia</taxon>
        <taxon>Verrucomicrobiales</taxon>
        <taxon>Verrucomicrobiaceae</taxon>
        <taxon>Haloferula</taxon>
    </lineage>
</organism>
<name>A0ABP9UQK7_9BACT</name>
<dbReference type="RefSeq" id="WP_353567646.1">
    <property type="nucleotide sequence ID" value="NZ_BAABRI010000015.1"/>
</dbReference>
<dbReference type="EMBL" id="BAABRI010000015">
    <property type="protein sequence ID" value="GAA5483535.1"/>
    <property type="molecule type" value="Genomic_DNA"/>
</dbReference>
<protein>
    <recommendedName>
        <fullName evidence="3">HEAT repeat domain-containing protein</fullName>
    </recommendedName>
</protein>
<proteinExistence type="predicted"/>